<accession>A0A368F2V1</accession>
<comment type="caution">
    <text evidence="2">The sequence shown here is derived from an EMBL/GenBank/DDBJ whole genome shotgun (WGS) entry which is preliminary data.</text>
</comment>
<proteinExistence type="predicted"/>
<gene>
    <name evidence="2" type="ORF">ANCCAN_28949</name>
</gene>
<dbReference type="OrthoDB" id="5865824at2759"/>
<feature type="region of interest" description="Disordered" evidence="1">
    <location>
        <begin position="208"/>
        <end position="264"/>
    </location>
</feature>
<reference evidence="2 3" key="1">
    <citation type="submission" date="2014-10" db="EMBL/GenBank/DDBJ databases">
        <title>Draft genome of the hookworm Ancylostoma caninum.</title>
        <authorList>
            <person name="Mitreva M."/>
        </authorList>
    </citation>
    <scope>NUCLEOTIDE SEQUENCE [LARGE SCALE GENOMIC DNA]</scope>
    <source>
        <strain evidence="2 3">Baltimore</strain>
    </source>
</reference>
<evidence type="ECO:0000313" key="3">
    <source>
        <dbReference type="Proteomes" id="UP000252519"/>
    </source>
</evidence>
<organism evidence="2 3">
    <name type="scientific">Ancylostoma caninum</name>
    <name type="common">Dog hookworm</name>
    <dbReference type="NCBI Taxonomy" id="29170"/>
    <lineage>
        <taxon>Eukaryota</taxon>
        <taxon>Metazoa</taxon>
        <taxon>Ecdysozoa</taxon>
        <taxon>Nematoda</taxon>
        <taxon>Chromadorea</taxon>
        <taxon>Rhabditida</taxon>
        <taxon>Rhabditina</taxon>
        <taxon>Rhabditomorpha</taxon>
        <taxon>Strongyloidea</taxon>
        <taxon>Ancylostomatidae</taxon>
        <taxon>Ancylostomatinae</taxon>
        <taxon>Ancylostoma</taxon>
    </lineage>
</organism>
<dbReference type="AlphaFoldDB" id="A0A368F2V1"/>
<name>A0A368F2V1_ANCCA</name>
<feature type="compositionally biased region" description="Polar residues" evidence="1">
    <location>
        <begin position="208"/>
        <end position="239"/>
    </location>
</feature>
<evidence type="ECO:0000313" key="2">
    <source>
        <dbReference type="EMBL" id="RCN25340.1"/>
    </source>
</evidence>
<sequence>MDRKQQFQESVNKKVLLEWVRITGLPNPRKKPFDKVLNEFAVDVLKYPKEKALAFAWPTAAGQTGSIVAMRAKVSYDFWRHFITEGRGLLAEYNKNNSLDIRIQREQTLHVSDTERLGLFIRRFIREAYNKANRKCPDILFKKGILQIGKEYHMTPTMAAYQFGINLEEWNGLPLEELFTPKESEAIKKGEVTFGSLRLTGVSLTRNHMSQQNTATNKENESNNVGANESEKTTSNSLESEAGRKRPTSDEVVETVPWKIPKKV</sequence>
<keyword evidence="3" id="KW-1185">Reference proteome</keyword>
<dbReference type="EMBL" id="JOJR01012506">
    <property type="protein sequence ID" value="RCN25340.1"/>
    <property type="molecule type" value="Genomic_DNA"/>
</dbReference>
<protein>
    <submittedName>
        <fullName evidence="2">Uncharacterized protein</fullName>
    </submittedName>
</protein>
<dbReference type="Proteomes" id="UP000252519">
    <property type="component" value="Unassembled WGS sequence"/>
</dbReference>
<evidence type="ECO:0000256" key="1">
    <source>
        <dbReference type="SAM" id="MobiDB-lite"/>
    </source>
</evidence>